<evidence type="ECO:0000256" key="1">
    <source>
        <dbReference type="ARBA" id="ARBA00022448"/>
    </source>
</evidence>
<dbReference type="GO" id="GO:0046872">
    <property type="term" value="F:metal ion binding"/>
    <property type="evidence" value="ECO:0007669"/>
    <property type="project" value="UniProtKB-KW"/>
</dbReference>
<keyword evidence="2 6" id="KW-0349">Heme</keyword>
<dbReference type="SUPFAM" id="SSF46626">
    <property type="entry name" value="Cytochrome c"/>
    <property type="match status" value="1"/>
</dbReference>
<evidence type="ECO:0000259" key="8">
    <source>
        <dbReference type="PROSITE" id="PS51007"/>
    </source>
</evidence>
<evidence type="ECO:0000256" key="6">
    <source>
        <dbReference type="PROSITE-ProRule" id="PRU00433"/>
    </source>
</evidence>
<comment type="caution">
    <text evidence="9">The sequence shown here is derived from an EMBL/GenBank/DDBJ whole genome shotgun (WGS) entry which is preliminary data.</text>
</comment>
<evidence type="ECO:0000313" key="9">
    <source>
        <dbReference type="EMBL" id="PZO39986.1"/>
    </source>
</evidence>
<dbReference type="PROSITE" id="PS51007">
    <property type="entry name" value="CYTC"/>
    <property type="match status" value="1"/>
</dbReference>
<dbReference type="AlphaFoldDB" id="A0A2W4W5L7"/>
<dbReference type="Proteomes" id="UP000249467">
    <property type="component" value="Unassembled WGS sequence"/>
</dbReference>
<dbReference type="InterPro" id="IPR051811">
    <property type="entry name" value="Cytochrome_c550/c551-like"/>
</dbReference>
<dbReference type="InterPro" id="IPR009056">
    <property type="entry name" value="Cyt_c-like_dom"/>
</dbReference>
<keyword evidence="3 6" id="KW-0479">Metal-binding</keyword>
<dbReference type="PANTHER" id="PTHR37823:SF1">
    <property type="entry name" value="CYTOCHROME C-553-LIKE"/>
    <property type="match status" value="1"/>
</dbReference>
<evidence type="ECO:0000256" key="3">
    <source>
        <dbReference type="ARBA" id="ARBA00022723"/>
    </source>
</evidence>
<dbReference type="PANTHER" id="PTHR37823">
    <property type="entry name" value="CYTOCHROME C-553-LIKE"/>
    <property type="match status" value="1"/>
</dbReference>
<proteinExistence type="predicted"/>
<keyword evidence="4" id="KW-0249">Electron transport</keyword>
<evidence type="ECO:0000256" key="5">
    <source>
        <dbReference type="ARBA" id="ARBA00023004"/>
    </source>
</evidence>
<keyword evidence="1" id="KW-0813">Transport</keyword>
<dbReference type="EMBL" id="QBML01000015">
    <property type="protein sequence ID" value="PZO39986.1"/>
    <property type="molecule type" value="Genomic_DNA"/>
</dbReference>
<dbReference type="GO" id="GO:0009055">
    <property type="term" value="F:electron transfer activity"/>
    <property type="evidence" value="ECO:0007669"/>
    <property type="project" value="InterPro"/>
</dbReference>
<dbReference type="InterPro" id="IPR036909">
    <property type="entry name" value="Cyt_c-like_dom_sf"/>
</dbReference>
<feature type="transmembrane region" description="Helical" evidence="7">
    <location>
        <begin position="46"/>
        <end position="65"/>
    </location>
</feature>
<dbReference type="Gene3D" id="1.10.760.10">
    <property type="entry name" value="Cytochrome c-like domain"/>
    <property type="match status" value="1"/>
</dbReference>
<evidence type="ECO:0000256" key="4">
    <source>
        <dbReference type="ARBA" id="ARBA00022982"/>
    </source>
</evidence>
<reference evidence="9 10" key="1">
    <citation type="submission" date="2018-04" db="EMBL/GenBank/DDBJ databases">
        <authorList>
            <person name="Go L.Y."/>
            <person name="Mitchell J.A."/>
        </authorList>
    </citation>
    <scope>NUCLEOTIDE SEQUENCE [LARGE SCALE GENOMIC DNA]</scope>
    <source>
        <strain evidence="9">ULC066bin1</strain>
    </source>
</reference>
<keyword evidence="5 6" id="KW-0408">Iron</keyword>
<keyword evidence="7" id="KW-1133">Transmembrane helix</keyword>
<accession>A0A2W4W5L7</accession>
<sequence>MANQRLGLKTVINEGANLTTEADVLADKTSEAVLANQEAKSPLSTGLSIAITFFVVVIAVVLWLLRPPIDAYTQSVLNLSGDPVQGRSIFVMNCVACHGEWASGKVGPNLHGVSERKSDARLVQQVVSGETPPMPQFQPSPQDMADLLSYLKQL</sequence>
<gene>
    <name evidence="9" type="ORF">DCF19_12400</name>
</gene>
<reference evidence="9 10" key="2">
    <citation type="submission" date="2018-06" db="EMBL/GenBank/DDBJ databases">
        <title>Metagenomic assembly of (sub)arctic Cyanobacteria and their associated microbiome from non-axenic cultures.</title>
        <authorList>
            <person name="Baurain D."/>
        </authorList>
    </citation>
    <scope>NUCLEOTIDE SEQUENCE [LARGE SCALE GENOMIC DNA]</scope>
    <source>
        <strain evidence="9">ULC066bin1</strain>
    </source>
</reference>
<evidence type="ECO:0000256" key="2">
    <source>
        <dbReference type="ARBA" id="ARBA00022617"/>
    </source>
</evidence>
<protein>
    <submittedName>
        <fullName evidence="9">Cytochrome C</fullName>
    </submittedName>
</protein>
<keyword evidence="7" id="KW-0812">Transmembrane</keyword>
<keyword evidence="7" id="KW-0472">Membrane</keyword>
<evidence type="ECO:0000313" key="10">
    <source>
        <dbReference type="Proteomes" id="UP000249467"/>
    </source>
</evidence>
<dbReference type="Pfam" id="PF13442">
    <property type="entry name" value="Cytochrome_CBB3"/>
    <property type="match status" value="1"/>
</dbReference>
<name>A0A2W4W5L7_9CYAN</name>
<evidence type="ECO:0000256" key="7">
    <source>
        <dbReference type="SAM" id="Phobius"/>
    </source>
</evidence>
<dbReference type="GO" id="GO:0020037">
    <property type="term" value="F:heme binding"/>
    <property type="evidence" value="ECO:0007669"/>
    <property type="project" value="InterPro"/>
</dbReference>
<feature type="domain" description="Cytochrome c" evidence="8">
    <location>
        <begin position="81"/>
        <end position="154"/>
    </location>
</feature>
<organism evidence="9 10">
    <name type="scientific">Pseudanabaena frigida</name>
    <dbReference type="NCBI Taxonomy" id="945775"/>
    <lineage>
        <taxon>Bacteria</taxon>
        <taxon>Bacillati</taxon>
        <taxon>Cyanobacteriota</taxon>
        <taxon>Cyanophyceae</taxon>
        <taxon>Pseudanabaenales</taxon>
        <taxon>Pseudanabaenaceae</taxon>
        <taxon>Pseudanabaena</taxon>
    </lineage>
</organism>